<dbReference type="PANTHER" id="PTHR12459:SF15">
    <property type="entry name" value="TRANSMEMBRANE PROTEIN 135"/>
    <property type="match status" value="1"/>
</dbReference>
<dbReference type="HOGENOM" id="CLU_016206_1_1_1"/>
<gene>
    <name evidence="2" type="ORF">BATDEDRAFT_23035</name>
</gene>
<dbReference type="InterPro" id="IPR026749">
    <property type="entry name" value="Tmem135"/>
</dbReference>
<proteinExistence type="predicted"/>
<dbReference type="InParanoid" id="F4NWJ1"/>
<dbReference type="AlphaFoldDB" id="F4NWJ1"/>
<accession>F4NWJ1</accession>
<keyword evidence="3" id="KW-1185">Reference proteome</keyword>
<dbReference type="Proteomes" id="UP000007241">
    <property type="component" value="Unassembled WGS sequence"/>
</dbReference>
<evidence type="ECO:0000313" key="3">
    <source>
        <dbReference type="Proteomes" id="UP000007241"/>
    </source>
</evidence>
<dbReference type="OrthoDB" id="291792at2759"/>
<reference evidence="2 3" key="1">
    <citation type="submission" date="2009-12" db="EMBL/GenBank/DDBJ databases">
        <title>The draft genome of Batrachochytrium dendrobatidis.</title>
        <authorList>
            <consortium name="US DOE Joint Genome Institute (JGI-PGF)"/>
            <person name="Kuo A."/>
            <person name="Salamov A."/>
            <person name="Schmutz J."/>
            <person name="Lucas S."/>
            <person name="Pitluck S."/>
            <person name="Rosenblum E."/>
            <person name="Stajich J."/>
            <person name="Eisen M."/>
            <person name="Grigoriev I.V."/>
        </authorList>
    </citation>
    <scope>NUCLEOTIDE SEQUENCE [LARGE SCALE GENOMIC DNA]</scope>
    <source>
        <strain evidence="3">JAM81 / FGSC 10211</strain>
    </source>
</reference>
<evidence type="ECO:0000256" key="1">
    <source>
        <dbReference type="SAM" id="MobiDB-lite"/>
    </source>
</evidence>
<dbReference type="PANTHER" id="PTHR12459">
    <property type="entry name" value="TRANSMEMBRANE PROTEIN 135-RELATED"/>
    <property type="match status" value="1"/>
</dbReference>
<feature type="region of interest" description="Disordered" evidence="1">
    <location>
        <begin position="25"/>
        <end position="48"/>
    </location>
</feature>
<evidence type="ECO:0008006" key="4">
    <source>
        <dbReference type="Google" id="ProtNLM"/>
    </source>
</evidence>
<protein>
    <recommendedName>
        <fullName evidence="4">Transmembrane protein 135 N-terminal domain-containing protein</fullName>
    </recommendedName>
</protein>
<sequence>MTEITELDSTCDRLTLSKTLPAHPEVQPSIATGSTVQQRPVRSRYKPTAPPKWNSYAAILRHATTGGIRSFLIAFALRGGVTFAIRLFRVFRRKQVLDTFMAAIKSFFSIESRRFARMVGTFSFIWKLINNSLMRYRSLNASTTTPELPSTAHRFSKINGAIAGAVAGLAILFETEDNRIAFSQQFFMRSMQAGYNALESRDLFAFPYGDTILFSIACGSIMYAFVMHPTSIPRSSRVPLKTLEFNRENVKNWESSTDLIIPKPVVSSILAKLKTDPSVESFMMSYLDSHNGIMPICPCKIFHPSDLSCTRYCLLLWIKVFWGILPVYGSLNGVPLLLFNTKSFLKTPGYHVLRVLKSSLRSSVFLATYVNAFQSLVCFSRNLSPNNPDLRYTYYIMGTLAGLAILIEHPSRRTELAMYTLPKGVQSLYILLLNRGRMVALKGLDVVGSCCAMSVLMSVYQVEPHQMSSMMHRLMRGLLGDY</sequence>
<name>F4NWJ1_BATDJ</name>
<dbReference type="EMBL" id="GL882880">
    <property type="protein sequence ID" value="EGF82489.1"/>
    <property type="molecule type" value="Genomic_DNA"/>
</dbReference>
<dbReference type="RefSeq" id="XP_006676688.1">
    <property type="nucleotide sequence ID" value="XM_006676625.1"/>
</dbReference>
<feature type="compositionally biased region" description="Polar residues" evidence="1">
    <location>
        <begin position="29"/>
        <end position="40"/>
    </location>
</feature>
<evidence type="ECO:0000313" key="2">
    <source>
        <dbReference type="EMBL" id="EGF82489.1"/>
    </source>
</evidence>
<organism evidence="2 3">
    <name type="scientific">Batrachochytrium dendrobatidis (strain JAM81 / FGSC 10211)</name>
    <name type="common">Frog chytrid fungus</name>
    <dbReference type="NCBI Taxonomy" id="684364"/>
    <lineage>
        <taxon>Eukaryota</taxon>
        <taxon>Fungi</taxon>
        <taxon>Fungi incertae sedis</taxon>
        <taxon>Chytridiomycota</taxon>
        <taxon>Chytridiomycota incertae sedis</taxon>
        <taxon>Chytridiomycetes</taxon>
        <taxon>Rhizophydiales</taxon>
        <taxon>Rhizophydiales incertae sedis</taxon>
        <taxon>Batrachochytrium</taxon>
    </lineage>
</organism>
<dbReference type="GeneID" id="18238103"/>
<dbReference type="OMA" id="FIMHPES"/>